<dbReference type="RefSeq" id="WP_106256828.1">
    <property type="nucleotide sequence ID" value="NZ_CAWNSW010000001.1"/>
</dbReference>
<keyword evidence="3" id="KW-1185">Reference proteome</keyword>
<name>A0A2T1E6Z2_9CYAN</name>
<gene>
    <name evidence="2" type="ORF">C7B82_13220</name>
</gene>
<dbReference type="InterPro" id="IPR001763">
    <property type="entry name" value="Rhodanese-like_dom"/>
</dbReference>
<dbReference type="SMART" id="SM00450">
    <property type="entry name" value="RHOD"/>
    <property type="match status" value="1"/>
</dbReference>
<dbReference type="PANTHER" id="PTHR43629">
    <property type="entry name" value="PEPTIDYL-PROLYL CIS-TRANS ISOMERASE"/>
    <property type="match status" value="1"/>
</dbReference>
<dbReference type="PROSITE" id="PS50206">
    <property type="entry name" value="RHODANESE_3"/>
    <property type="match status" value="1"/>
</dbReference>
<dbReference type="GO" id="GO:0016740">
    <property type="term" value="F:transferase activity"/>
    <property type="evidence" value="ECO:0007669"/>
    <property type="project" value="UniProtKB-KW"/>
</dbReference>
<dbReference type="Gene3D" id="3.40.250.10">
    <property type="entry name" value="Rhodanese-like domain"/>
    <property type="match status" value="1"/>
</dbReference>
<keyword evidence="2" id="KW-0808">Transferase</keyword>
<dbReference type="OrthoDB" id="9800872at2"/>
<evidence type="ECO:0000313" key="3">
    <source>
        <dbReference type="Proteomes" id="UP000239576"/>
    </source>
</evidence>
<sequence length="117" mass="12937">MSAQYPPIPQISVTALGQLLKTPSDAVQFVDVREASELELARLDGFEHLPLSEFAIWSGEIQTRLDPEKETIVLCHHGVRSAQMCQWLQTQGFTQVKNVVGGIDAYAIAVDPSIPQY</sequence>
<protein>
    <submittedName>
        <fullName evidence="2">Rhodanese-related sulfurtransferase</fullName>
    </submittedName>
</protein>
<dbReference type="Pfam" id="PF00581">
    <property type="entry name" value="Rhodanese"/>
    <property type="match status" value="1"/>
</dbReference>
<evidence type="ECO:0000259" key="1">
    <source>
        <dbReference type="PROSITE" id="PS50206"/>
    </source>
</evidence>
<dbReference type="InterPro" id="IPR036873">
    <property type="entry name" value="Rhodanese-like_dom_sf"/>
</dbReference>
<accession>A0A2T1E6Z2</accession>
<reference evidence="2 3" key="2">
    <citation type="submission" date="2018-03" db="EMBL/GenBank/DDBJ databases">
        <title>The ancient ancestry and fast evolution of plastids.</title>
        <authorList>
            <person name="Moore K.R."/>
            <person name="Magnabosco C."/>
            <person name="Momper L."/>
            <person name="Gold D.A."/>
            <person name="Bosak T."/>
            <person name="Fournier G.P."/>
        </authorList>
    </citation>
    <scope>NUCLEOTIDE SEQUENCE [LARGE SCALE GENOMIC DNA]</scope>
    <source>
        <strain evidence="2 3">ULC18</strain>
    </source>
</reference>
<dbReference type="SUPFAM" id="SSF52821">
    <property type="entry name" value="Rhodanese/Cell cycle control phosphatase"/>
    <property type="match status" value="1"/>
</dbReference>
<evidence type="ECO:0000313" key="2">
    <source>
        <dbReference type="EMBL" id="PSB28500.1"/>
    </source>
</evidence>
<dbReference type="Proteomes" id="UP000239576">
    <property type="component" value="Unassembled WGS sequence"/>
</dbReference>
<dbReference type="EMBL" id="PVWK01000079">
    <property type="protein sequence ID" value="PSB28500.1"/>
    <property type="molecule type" value="Genomic_DNA"/>
</dbReference>
<dbReference type="InterPro" id="IPR052204">
    <property type="entry name" value="PpiC/parvulin_rotamase"/>
</dbReference>
<dbReference type="AlphaFoldDB" id="A0A2T1E6Z2"/>
<proteinExistence type="predicted"/>
<reference evidence="3" key="1">
    <citation type="submission" date="2018-02" db="EMBL/GenBank/DDBJ databases">
        <authorList>
            <person name="Moore K."/>
            <person name="Momper L."/>
        </authorList>
    </citation>
    <scope>NUCLEOTIDE SEQUENCE [LARGE SCALE GENOMIC DNA]</scope>
    <source>
        <strain evidence="3">ULC18</strain>
    </source>
</reference>
<feature type="domain" description="Rhodanese" evidence="1">
    <location>
        <begin position="23"/>
        <end position="115"/>
    </location>
</feature>
<dbReference type="PANTHER" id="PTHR43629:SF2">
    <property type="entry name" value="RHODANESE-LIKE_PPIC DOMAIN-CONTAINING PROTEIN 12, CHLOROPLASTIC"/>
    <property type="match status" value="1"/>
</dbReference>
<organism evidence="2 3">
    <name type="scientific">Stenomitos frigidus ULC18</name>
    <dbReference type="NCBI Taxonomy" id="2107698"/>
    <lineage>
        <taxon>Bacteria</taxon>
        <taxon>Bacillati</taxon>
        <taxon>Cyanobacteriota</taxon>
        <taxon>Cyanophyceae</taxon>
        <taxon>Leptolyngbyales</taxon>
        <taxon>Leptolyngbyaceae</taxon>
        <taxon>Stenomitos</taxon>
    </lineage>
</organism>
<comment type="caution">
    <text evidence="2">The sequence shown here is derived from an EMBL/GenBank/DDBJ whole genome shotgun (WGS) entry which is preliminary data.</text>
</comment>